<dbReference type="Proteomes" id="UP000481861">
    <property type="component" value="Unassembled WGS sequence"/>
</dbReference>
<comment type="caution">
    <text evidence="2">The sequence shown here is derived from an EMBL/GenBank/DDBJ whole genome shotgun (WGS) entry which is preliminary data.</text>
</comment>
<evidence type="ECO:0000256" key="1">
    <source>
        <dbReference type="SAM" id="MobiDB-lite"/>
    </source>
</evidence>
<accession>A0A7C8ID23</accession>
<gene>
    <name evidence="2" type="ORF">BDV95DRAFT_319814</name>
</gene>
<protein>
    <submittedName>
        <fullName evidence="2">Uncharacterized protein</fullName>
    </submittedName>
</protein>
<feature type="region of interest" description="Disordered" evidence="1">
    <location>
        <begin position="1"/>
        <end position="27"/>
    </location>
</feature>
<organism evidence="2 3">
    <name type="scientific">Massariosphaeria phaeospora</name>
    <dbReference type="NCBI Taxonomy" id="100035"/>
    <lineage>
        <taxon>Eukaryota</taxon>
        <taxon>Fungi</taxon>
        <taxon>Dikarya</taxon>
        <taxon>Ascomycota</taxon>
        <taxon>Pezizomycotina</taxon>
        <taxon>Dothideomycetes</taxon>
        <taxon>Pleosporomycetidae</taxon>
        <taxon>Pleosporales</taxon>
        <taxon>Pleosporales incertae sedis</taxon>
        <taxon>Massariosphaeria</taxon>
    </lineage>
</organism>
<dbReference type="AlphaFoldDB" id="A0A7C8ID23"/>
<dbReference type="EMBL" id="JAADJZ010000006">
    <property type="protein sequence ID" value="KAF2874031.1"/>
    <property type="molecule type" value="Genomic_DNA"/>
</dbReference>
<reference evidence="2 3" key="1">
    <citation type="submission" date="2020-01" db="EMBL/GenBank/DDBJ databases">
        <authorList>
            <consortium name="DOE Joint Genome Institute"/>
            <person name="Haridas S."/>
            <person name="Albert R."/>
            <person name="Binder M."/>
            <person name="Bloem J."/>
            <person name="Labutti K."/>
            <person name="Salamov A."/>
            <person name="Andreopoulos B."/>
            <person name="Baker S.E."/>
            <person name="Barry K."/>
            <person name="Bills G."/>
            <person name="Bluhm B.H."/>
            <person name="Cannon C."/>
            <person name="Castanera R."/>
            <person name="Culley D.E."/>
            <person name="Daum C."/>
            <person name="Ezra D."/>
            <person name="Gonzalez J.B."/>
            <person name="Henrissat B."/>
            <person name="Kuo A."/>
            <person name="Liang C."/>
            <person name="Lipzen A."/>
            <person name="Lutzoni F."/>
            <person name="Magnuson J."/>
            <person name="Mondo S."/>
            <person name="Nolan M."/>
            <person name="Ohm R."/>
            <person name="Pangilinan J."/>
            <person name="Park H.-J.H."/>
            <person name="Ramirez L."/>
            <person name="Alfaro M."/>
            <person name="Sun H."/>
            <person name="Tritt A."/>
            <person name="Yoshinaga Y."/>
            <person name="Zwiers L.-H.L."/>
            <person name="Turgeon B.G."/>
            <person name="Goodwin S.B."/>
            <person name="Spatafora J.W."/>
            <person name="Crous P.W."/>
            <person name="Grigoriev I.V."/>
        </authorList>
    </citation>
    <scope>NUCLEOTIDE SEQUENCE [LARGE SCALE GENOMIC DNA]</scope>
    <source>
        <strain evidence="2 3">CBS 611.86</strain>
    </source>
</reference>
<evidence type="ECO:0000313" key="2">
    <source>
        <dbReference type="EMBL" id="KAF2874031.1"/>
    </source>
</evidence>
<keyword evidence="3" id="KW-1185">Reference proteome</keyword>
<proteinExistence type="predicted"/>
<name>A0A7C8ID23_9PLEO</name>
<sequence>MQKRASRALSPPSAPEVSDAAHSTAAAPPQGILRPTLALLPLPSQVSSVVTCEGPVSTVSGSCCHGQQPSTMLVAPPRSRSWSEPAGWRPWAPLLSRKAGTSSRIRRRAHSRAFYAQSERALRVGMTDHLRLYPAGIFGRLGGWVADSAISGGGGQRQLRCQPLSTLQPWDQMAYFQASPHRNASIGSIHLPRGCRGASIVAVGLTRRPTS</sequence>
<evidence type="ECO:0000313" key="3">
    <source>
        <dbReference type="Proteomes" id="UP000481861"/>
    </source>
</evidence>